<dbReference type="GO" id="GO:0016874">
    <property type="term" value="F:ligase activity"/>
    <property type="evidence" value="ECO:0007669"/>
    <property type="project" value="UniProtKB-KW"/>
</dbReference>
<keyword evidence="2 7" id="KW-0436">Ligase</keyword>
<evidence type="ECO:0000313" key="7">
    <source>
        <dbReference type="EMBL" id="MBB4653192.1"/>
    </source>
</evidence>
<evidence type="ECO:0000313" key="8">
    <source>
        <dbReference type="Proteomes" id="UP000539538"/>
    </source>
</evidence>
<dbReference type="Pfam" id="PF00501">
    <property type="entry name" value="AMP-binding"/>
    <property type="match status" value="1"/>
</dbReference>
<name>A0ABR6L8Q2_9HYPH</name>
<dbReference type="PANTHER" id="PTHR43859:SF4">
    <property type="entry name" value="BUTANOATE--COA LIGASE AAE1-RELATED"/>
    <property type="match status" value="1"/>
</dbReference>
<organism evidence="7 8">
    <name type="scientific">Aminobacter niigataensis</name>
    <dbReference type="NCBI Taxonomy" id="83265"/>
    <lineage>
        <taxon>Bacteria</taxon>
        <taxon>Pseudomonadati</taxon>
        <taxon>Pseudomonadota</taxon>
        <taxon>Alphaproteobacteria</taxon>
        <taxon>Hyphomicrobiales</taxon>
        <taxon>Phyllobacteriaceae</taxon>
        <taxon>Aminobacter</taxon>
    </lineage>
</organism>
<gene>
    <name evidence="7" type="ORF">GGQ99_004977</name>
</gene>
<evidence type="ECO:0000256" key="2">
    <source>
        <dbReference type="ARBA" id="ARBA00022598"/>
    </source>
</evidence>
<keyword evidence="4" id="KW-0443">Lipid metabolism</keyword>
<protein>
    <submittedName>
        <fullName evidence="7">Fatty-acyl-CoA synthase</fullName>
        <ecNumber evidence="7">6.2.1.-</ecNumber>
    </submittedName>
</protein>
<dbReference type="InterPro" id="IPR000873">
    <property type="entry name" value="AMP-dep_synth/lig_dom"/>
</dbReference>
<dbReference type="InterPro" id="IPR045851">
    <property type="entry name" value="AMP-bd_C_sf"/>
</dbReference>
<dbReference type="InterPro" id="IPR042099">
    <property type="entry name" value="ANL_N_sf"/>
</dbReference>
<accession>A0ABR6L8Q2</accession>
<dbReference type="Pfam" id="PF13193">
    <property type="entry name" value="AMP-binding_C"/>
    <property type="match status" value="1"/>
</dbReference>
<evidence type="ECO:0000259" key="5">
    <source>
        <dbReference type="Pfam" id="PF00501"/>
    </source>
</evidence>
<keyword evidence="8" id="KW-1185">Reference proteome</keyword>
<sequence length="475" mass="50722">MQAGDVVSVMAGNRPEMLAAHYAVPMIGAVLNTVNTRLDADAVGFILNHAESRMVLSDAASRDVASLAAKAKNVQCVVFADDGERHASLDVLDLLADDGIDIALENSAVVDEWQPISLNYTSGTTGDPKGVVCHHRGAYLNSIGNVLALGLNSRSAYLWTLPMFHCNGWCHTWAVTAAGALHVCLDKVDPGVVFAEIARHGVTHMSCAPVVLYMLLNHPAREGHDPARRVNVAMGGAAPTSTLINELDALGFDLTHLYGLTESFGPVTMQTLAEHQNSIDAAAKAVELSKQGVRHISASRVRVLDDAAKDVPADGVTLGEIVLAGNTVMAGYYRDAEATAAAFLNDVFHTGDMAVRHSDGSIEIKDRSKDIIISGGENISSIEIENALHQHPAVLLAAVVAAPDPKWGETPYAFIEVRPNAGVNSEELKAYCRERLAPYKTPRHFSFGELPKTGTGKVQKFMLRARARELAAGAE</sequence>
<dbReference type="EC" id="6.2.1.-" evidence="7"/>
<evidence type="ECO:0000256" key="4">
    <source>
        <dbReference type="ARBA" id="ARBA00023098"/>
    </source>
</evidence>
<reference evidence="7 8" key="1">
    <citation type="submission" date="2020-08" db="EMBL/GenBank/DDBJ databases">
        <title>Genomic Encyclopedia of Type Strains, Phase IV (KMG-IV): sequencing the most valuable type-strain genomes for metagenomic binning, comparative biology and taxonomic classification.</title>
        <authorList>
            <person name="Goeker M."/>
        </authorList>
    </citation>
    <scope>NUCLEOTIDE SEQUENCE [LARGE SCALE GENOMIC DNA]</scope>
    <source>
        <strain evidence="7 8">DSM 7050</strain>
    </source>
</reference>
<evidence type="ECO:0000256" key="1">
    <source>
        <dbReference type="ARBA" id="ARBA00006432"/>
    </source>
</evidence>
<dbReference type="EMBL" id="JACHOT010000010">
    <property type="protein sequence ID" value="MBB4653192.1"/>
    <property type="molecule type" value="Genomic_DNA"/>
</dbReference>
<proteinExistence type="inferred from homology"/>
<comment type="caution">
    <text evidence="7">The sequence shown here is derived from an EMBL/GenBank/DDBJ whole genome shotgun (WGS) entry which is preliminary data.</text>
</comment>
<evidence type="ECO:0000256" key="3">
    <source>
        <dbReference type="ARBA" id="ARBA00022832"/>
    </source>
</evidence>
<dbReference type="PANTHER" id="PTHR43859">
    <property type="entry name" value="ACYL-ACTIVATING ENZYME"/>
    <property type="match status" value="1"/>
</dbReference>
<dbReference type="Proteomes" id="UP000539538">
    <property type="component" value="Unassembled WGS sequence"/>
</dbReference>
<dbReference type="SUPFAM" id="SSF56801">
    <property type="entry name" value="Acetyl-CoA synthetase-like"/>
    <property type="match status" value="1"/>
</dbReference>
<dbReference type="Gene3D" id="3.40.50.12780">
    <property type="entry name" value="N-terminal domain of ligase-like"/>
    <property type="match status" value="1"/>
</dbReference>
<feature type="domain" description="AMP-dependent synthetase/ligase" evidence="5">
    <location>
        <begin position="2"/>
        <end position="333"/>
    </location>
</feature>
<dbReference type="InterPro" id="IPR025110">
    <property type="entry name" value="AMP-bd_C"/>
</dbReference>
<comment type="similarity">
    <text evidence="1">Belongs to the ATP-dependent AMP-binding enzyme family.</text>
</comment>
<keyword evidence="3" id="KW-0276">Fatty acid metabolism</keyword>
<dbReference type="InterPro" id="IPR020845">
    <property type="entry name" value="AMP-binding_CS"/>
</dbReference>
<dbReference type="PROSITE" id="PS00455">
    <property type="entry name" value="AMP_BINDING"/>
    <property type="match status" value="1"/>
</dbReference>
<dbReference type="Gene3D" id="3.30.300.30">
    <property type="match status" value="1"/>
</dbReference>
<evidence type="ECO:0000259" key="6">
    <source>
        <dbReference type="Pfam" id="PF13193"/>
    </source>
</evidence>
<feature type="domain" description="AMP-binding enzyme C-terminal" evidence="6">
    <location>
        <begin position="383"/>
        <end position="457"/>
    </location>
</feature>